<dbReference type="InterPro" id="IPR006328">
    <property type="entry name" value="2-HAD"/>
</dbReference>
<dbReference type="SUPFAM" id="SSF56784">
    <property type="entry name" value="HAD-like"/>
    <property type="match status" value="1"/>
</dbReference>
<accession>A0A3B0YWY9</accession>
<proteinExistence type="inferred from homology"/>
<sequence length="252" mass="28322">MKRRKFLELAAGGAAASLFTRPALAQVTTSPRIKAVAFDAFPIFDPRPIFLLAETLFPGNGKTLSNAWRTRQFEYQWLRALSGQYADFWQATEEGLLFAVKQLGLNMGNEKREQLMNAYLNLKPWPDVVPALKSLKDANIQLVFLSNMTRTMLTTNMNNSDLGRYFDHVISTDSAKTYKPDPRAYQLGVDTLKLKREEIAFAAFAGWDVAGAKWFGYPTFWVNRAGFPDEELGVTPDGTGKNLDHLVDFVLA</sequence>
<reference evidence="3" key="1">
    <citation type="submission" date="2018-06" db="EMBL/GenBank/DDBJ databases">
        <authorList>
            <person name="Zhirakovskaya E."/>
        </authorList>
    </citation>
    <scope>NUCLEOTIDE SEQUENCE</scope>
</reference>
<protein>
    <submittedName>
        <fullName evidence="3">Haloacid dehalogenase, type II</fullName>
        <ecNumber evidence="3">3.8.1.2</ecNumber>
    </submittedName>
</protein>
<evidence type="ECO:0000256" key="1">
    <source>
        <dbReference type="ARBA" id="ARBA00008106"/>
    </source>
</evidence>
<dbReference type="PANTHER" id="PTHR43316:SF3">
    <property type="entry name" value="HALOACID DEHALOGENASE, TYPE II (AFU_ORTHOLOGUE AFUA_2G07750)-RELATED"/>
    <property type="match status" value="1"/>
</dbReference>
<dbReference type="NCBIfam" id="TIGR01493">
    <property type="entry name" value="HAD-SF-IA-v2"/>
    <property type="match status" value="1"/>
</dbReference>
<organism evidence="3">
    <name type="scientific">hydrothermal vent metagenome</name>
    <dbReference type="NCBI Taxonomy" id="652676"/>
    <lineage>
        <taxon>unclassified sequences</taxon>
        <taxon>metagenomes</taxon>
        <taxon>ecological metagenomes</taxon>
    </lineage>
</organism>
<dbReference type="InterPro" id="IPR023214">
    <property type="entry name" value="HAD_sf"/>
</dbReference>
<dbReference type="EMBL" id="UOFN01000120">
    <property type="protein sequence ID" value="VAW79862.1"/>
    <property type="molecule type" value="Genomic_DNA"/>
</dbReference>
<dbReference type="InterPro" id="IPR051540">
    <property type="entry name" value="S-2-haloacid_dehalogenase"/>
</dbReference>
<name>A0A3B0YWY9_9ZZZZ</name>
<dbReference type="AlphaFoldDB" id="A0A3B0YWY9"/>
<dbReference type="GO" id="GO:0018784">
    <property type="term" value="F:(S)-2-haloacid dehalogenase activity"/>
    <property type="evidence" value="ECO:0007669"/>
    <property type="project" value="UniProtKB-EC"/>
</dbReference>
<dbReference type="Gene3D" id="3.40.50.1000">
    <property type="entry name" value="HAD superfamily/HAD-like"/>
    <property type="match status" value="1"/>
</dbReference>
<comment type="similarity">
    <text evidence="1">Belongs to the HAD-like hydrolase superfamily. S-2-haloalkanoic acid dehalogenase family.</text>
</comment>
<dbReference type="EC" id="3.8.1.2" evidence="3"/>
<dbReference type="NCBIfam" id="TIGR01428">
    <property type="entry name" value="HAD_type_II"/>
    <property type="match status" value="1"/>
</dbReference>
<dbReference type="Pfam" id="PF00702">
    <property type="entry name" value="Hydrolase"/>
    <property type="match status" value="1"/>
</dbReference>
<evidence type="ECO:0000256" key="2">
    <source>
        <dbReference type="ARBA" id="ARBA00022801"/>
    </source>
</evidence>
<dbReference type="CDD" id="cd02588">
    <property type="entry name" value="HAD_L2-DEX"/>
    <property type="match status" value="1"/>
</dbReference>
<dbReference type="Gene3D" id="1.10.150.240">
    <property type="entry name" value="Putative phosphatase, domain 2"/>
    <property type="match status" value="1"/>
</dbReference>
<dbReference type="PANTHER" id="PTHR43316">
    <property type="entry name" value="HYDROLASE, HALOACID DELAHOGENASE-RELATED"/>
    <property type="match status" value="1"/>
</dbReference>
<dbReference type="PRINTS" id="PR00413">
    <property type="entry name" value="HADHALOGNASE"/>
</dbReference>
<dbReference type="InterPro" id="IPR006439">
    <property type="entry name" value="HAD-SF_hydro_IA"/>
</dbReference>
<dbReference type="InterPro" id="IPR036412">
    <property type="entry name" value="HAD-like_sf"/>
</dbReference>
<keyword evidence="2 3" id="KW-0378">Hydrolase</keyword>
<dbReference type="InterPro" id="IPR023198">
    <property type="entry name" value="PGP-like_dom2"/>
</dbReference>
<evidence type="ECO:0000313" key="3">
    <source>
        <dbReference type="EMBL" id="VAW79862.1"/>
    </source>
</evidence>
<gene>
    <name evidence="3" type="ORF">MNBD_GAMMA15-1861</name>
</gene>